<evidence type="ECO:0000256" key="1">
    <source>
        <dbReference type="ARBA" id="ARBA00023015"/>
    </source>
</evidence>
<comment type="caution">
    <text evidence="7">The sequence shown here is derived from an EMBL/GenBank/DDBJ whole genome shotgun (WGS) entry which is preliminary data.</text>
</comment>
<keyword evidence="8" id="KW-1185">Reference proteome</keyword>
<dbReference type="InterPro" id="IPR009071">
    <property type="entry name" value="HMG_box_dom"/>
</dbReference>
<dbReference type="PANTHER" id="PTHR10270">
    <property type="entry name" value="SOX TRANSCRIPTION FACTOR"/>
    <property type="match status" value="1"/>
</dbReference>
<feature type="region of interest" description="Disordered" evidence="5">
    <location>
        <begin position="202"/>
        <end position="221"/>
    </location>
</feature>
<proteinExistence type="predicted"/>
<evidence type="ECO:0000313" key="8">
    <source>
        <dbReference type="Proteomes" id="UP000266272"/>
    </source>
</evidence>
<feature type="region of interest" description="Disordered" evidence="5">
    <location>
        <begin position="230"/>
        <end position="250"/>
    </location>
</feature>
<feature type="DNA-binding region" description="HMG box" evidence="4">
    <location>
        <begin position="135"/>
        <end position="203"/>
    </location>
</feature>
<dbReference type="SUPFAM" id="SSF47095">
    <property type="entry name" value="HMG-box"/>
    <property type="match status" value="1"/>
</dbReference>
<evidence type="ECO:0000313" key="7">
    <source>
        <dbReference type="EMBL" id="RFU77035.1"/>
    </source>
</evidence>
<dbReference type="FunFam" id="1.10.30.10:FF:000041">
    <property type="entry name" value="HMG box family protein"/>
    <property type="match status" value="1"/>
</dbReference>
<keyword evidence="2 4" id="KW-0238">DNA-binding</keyword>
<dbReference type="PANTHER" id="PTHR10270:SF161">
    <property type="entry name" value="SEX-DETERMINING REGION Y PROTEIN"/>
    <property type="match status" value="1"/>
</dbReference>
<keyword evidence="4" id="KW-0539">Nucleus</keyword>
<dbReference type="Pfam" id="PF00505">
    <property type="entry name" value="HMG_box"/>
    <property type="match status" value="1"/>
</dbReference>
<reference evidence="7 8" key="1">
    <citation type="journal article" date="2018" name="PLoS Pathog.">
        <title>Evolution of structural diversity of trichothecenes, a family of toxins produced by plant pathogenic and entomopathogenic fungi.</title>
        <authorList>
            <person name="Proctor R.H."/>
            <person name="McCormick S.P."/>
            <person name="Kim H.S."/>
            <person name="Cardoza R.E."/>
            <person name="Stanley A.M."/>
            <person name="Lindo L."/>
            <person name="Kelly A."/>
            <person name="Brown D.W."/>
            <person name="Lee T."/>
            <person name="Vaughan M.M."/>
            <person name="Alexander N.J."/>
            <person name="Busman M."/>
            <person name="Gutierrez S."/>
        </authorList>
    </citation>
    <scope>NUCLEOTIDE SEQUENCE [LARGE SCALE GENOMIC DNA]</scope>
    <source>
        <strain evidence="7 8">IBT 40837</strain>
    </source>
</reference>
<dbReference type="AlphaFoldDB" id="A0A395NLR4"/>
<dbReference type="PROSITE" id="PS50118">
    <property type="entry name" value="HMG_BOX_2"/>
    <property type="match status" value="1"/>
</dbReference>
<dbReference type="InterPro" id="IPR050140">
    <property type="entry name" value="SRY-related_HMG-box_TF-like"/>
</dbReference>
<evidence type="ECO:0000256" key="4">
    <source>
        <dbReference type="PROSITE-ProRule" id="PRU00267"/>
    </source>
</evidence>
<dbReference type="GO" id="GO:0001228">
    <property type="term" value="F:DNA-binding transcription activator activity, RNA polymerase II-specific"/>
    <property type="evidence" value="ECO:0007669"/>
    <property type="project" value="TreeGrafter"/>
</dbReference>
<evidence type="ECO:0000256" key="3">
    <source>
        <dbReference type="ARBA" id="ARBA00023163"/>
    </source>
</evidence>
<dbReference type="Gene3D" id="1.10.30.10">
    <property type="entry name" value="High mobility group box domain"/>
    <property type="match status" value="1"/>
</dbReference>
<dbReference type="CDD" id="cd01389">
    <property type="entry name" value="HMG-box_ROX1-like"/>
    <property type="match status" value="1"/>
</dbReference>
<dbReference type="EMBL" id="PXOA01000309">
    <property type="protein sequence ID" value="RFU77035.1"/>
    <property type="molecule type" value="Genomic_DNA"/>
</dbReference>
<dbReference type="GO" id="GO:0005634">
    <property type="term" value="C:nucleus"/>
    <property type="evidence" value="ECO:0007669"/>
    <property type="project" value="UniProtKB-UniRule"/>
</dbReference>
<sequence length="250" mass="28585">MNASQQIPSQSKENVDYLAAIWDQLKDQINPFLRVLCINGNIYRLMDNYGKRYIAKKFMWVKCREHTREAVMYCRDGNGHDRHYLGAPRHFVANGGVVHSCNGLEPFWTMDDGLNVRLGTAAVCQPTVPSKPVKIPRPPNAYILYRKDRHNIVKAANPGITNNEISQILGRAWNQESREMRQKYKEMSEEIKLALLEKHPDYQYKPRKSSEKRRRTRRSQQAHVILTEANFAGSSPDNAMAGDDGSGGII</sequence>
<evidence type="ECO:0000256" key="2">
    <source>
        <dbReference type="ARBA" id="ARBA00023125"/>
    </source>
</evidence>
<dbReference type="GO" id="GO:0030154">
    <property type="term" value="P:cell differentiation"/>
    <property type="evidence" value="ECO:0007669"/>
    <property type="project" value="TreeGrafter"/>
</dbReference>
<keyword evidence="1" id="KW-0805">Transcription regulation</keyword>
<organism evidence="7 8">
    <name type="scientific">Trichoderma arundinaceum</name>
    <dbReference type="NCBI Taxonomy" id="490622"/>
    <lineage>
        <taxon>Eukaryota</taxon>
        <taxon>Fungi</taxon>
        <taxon>Dikarya</taxon>
        <taxon>Ascomycota</taxon>
        <taxon>Pezizomycotina</taxon>
        <taxon>Sordariomycetes</taxon>
        <taxon>Hypocreomycetidae</taxon>
        <taxon>Hypocreales</taxon>
        <taxon>Hypocreaceae</taxon>
        <taxon>Trichoderma</taxon>
    </lineage>
</organism>
<keyword evidence="3" id="KW-0804">Transcription</keyword>
<dbReference type="OrthoDB" id="6247875at2759"/>
<dbReference type="Proteomes" id="UP000266272">
    <property type="component" value="Unassembled WGS sequence"/>
</dbReference>
<evidence type="ECO:0000256" key="5">
    <source>
        <dbReference type="SAM" id="MobiDB-lite"/>
    </source>
</evidence>
<dbReference type="SMART" id="SM00398">
    <property type="entry name" value="HMG"/>
    <property type="match status" value="1"/>
</dbReference>
<gene>
    <name evidence="7" type="ORF">TARUN_5193</name>
</gene>
<protein>
    <submittedName>
        <fullName evidence="7">Mat1-2-1</fullName>
    </submittedName>
</protein>
<feature type="domain" description="HMG box" evidence="6">
    <location>
        <begin position="135"/>
        <end position="203"/>
    </location>
</feature>
<accession>A0A395NLR4</accession>
<dbReference type="GO" id="GO:0000978">
    <property type="term" value="F:RNA polymerase II cis-regulatory region sequence-specific DNA binding"/>
    <property type="evidence" value="ECO:0007669"/>
    <property type="project" value="TreeGrafter"/>
</dbReference>
<evidence type="ECO:0000259" key="6">
    <source>
        <dbReference type="PROSITE" id="PS50118"/>
    </source>
</evidence>
<dbReference type="InterPro" id="IPR036910">
    <property type="entry name" value="HMG_box_dom_sf"/>
</dbReference>
<dbReference type="STRING" id="490622.A0A395NLR4"/>
<feature type="compositionally biased region" description="Basic residues" evidence="5">
    <location>
        <begin position="205"/>
        <end position="220"/>
    </location>
</feature>
<name>A0A395NLR4_TRIAR</name>